<evidence type="ECO:0000313" key="4">
    <source>
        <dbReference type="EMBL" id="UOQ55363.1"/>
    </source>
</evidence>
<dbReference type="Gene3D" id="2.40.128.720">
    <property type="match status" value="1"/>
</dbReference>
<keyword evidence="2" id="KW-0732">Signal</keyword>
<sequence>MQKQLLILALGLLSYHPTLAQTAPPVRQPRLFPSELQRQPVTTPAAGPSATARKPGKVTTYQWHYPSSTWSTTGTVERNTYDNQARRTQLVESDSATQRPTERISFTYNAAGLQTSGLQEVWDGLGWQNNSRTLETFNSANLLTELLDQGWRNGAWQNRNRTTIGYDSHNHETSYTSQEWRNNAWATTHAHRNTITYTAAGAVLEETQEYLDPWTNTYEHGPRRQYTYPSPTALAYSARIDQQWVNGAYENQRRVSGLVYDSQGNETSSVTEQWENGVWQLRSRKTTVYEPNGSSRGQSEERINNAWVLLGRYSHLYDDFGTELLYESEMRSNGAWSITEGYRYLVRYNANNDLIARVRQNYNTTTKAYDNGLKRIYGDYQSITLGAKPNAALAAQTQLYPNPTTGSVTLELAGLGESQVGAEVVNSLGQVVQRLTLPVRQGQSRLELGSLQAGVYTVQLHTSAGLVVKKVVRQ</sequence>
<feature type="domain" description="Secretion system C-terminal sorting" evidence="3">
    <location>
        <begin position="399"/>
        <end position="472"/>
    </location>
</feature>
<dbReference type="NCBIfam" id="TIGR04183">
    <property type="entry name" value="Por_Secre_tail"/>
    <property type="match status" value="1"/>
</dbReference>
<reference evidence="4 5" key="1">
    <citation type="submission" date="2022-04" db="EMBL/GenBank/DDBJ databases">
        <title>Hymenobacter sp. isolated from the air.</title>
        <authorList>
            <person name="Won M."/>
            <person name="Lee C.-M."/>
            <person name="Woen H.-Y."/>
            <person name="Kwon S.-W."/>
        </authorList>
    </citation>
    <scope>NUCLEOTIDE SEQUENCE [LARGE SCALE GENOMIC DNA]</scope>
    <source>
        <strain evidence="5">5116 S-27</strain>
    </source>
</reference>
<accession>A0ABY4FFS8</accession>
<organism evidence="4 5">
    <name type="scientific">Hymenobacter cellulosivorans</name>
    <dbReference type="NCBI Taxonomy" id="2932249"/>
    <lineage>
        <taxon>Bacteria</taxon>
        <taxon>Pseudomonadati</taxon>
        <taxon>Bacteroidota</taxon>
        <taxon>Cytophagia</taxon>
        <taxon>Cytophagales</taxon>
        <taxon>Hymenobacteraceae</taxon>
        <taxon>Hymenobacter</taxon>
    </lineage>
</organism>
<gene>
    <name evidence="4" type="ORF">MUN80_11540</name>
</gene>
<feature type="region of interest" description="Disordered" evidence="1">
    <location>
        <begin position="34"/>
        <end position="57"/>
    </location>
</feature>
<evidence type="ECO:0000256" key="1">
    <source>
        <dbReference type="SAM" id="MobiDB-lite"/>
    </source>
</evidence>
<feature type="signal peptide" evidence="2">
    <location>
        <begin position="1"/>
        <end position="20"/>
    </location>
</feature>
<name>A0ABY4FFS8_9BACT</name>
<evidence type="ECO:0000313" key="5">
    <source>
        <dbReference type="Proteomes" id="UP000831785"/>
    </source>
</evidence>
<feature type="chain" id="PRO_5045503796" evidence="2">
    <location>
        <begin position="21"/>
        <end position="474"/>
    </location>
</feature>
<dbReference type="EMBL" id="CP095049">
    <property type="protein sequence ID" value="UOQ55363.1"/>
    <property type="molecule type" value="Genomic_DNA"/>
</dbReference>
<dbReference type="InterPro" id="IPR026444">
    <property type="entry name" value="Secre_tail"/>
</dbReference>
<keyword evidence="5" id="KW-1185">Reference proteome</keyword>
<evidence type="ECO:0000256" key="2">
    <source>
        <dbReference type="SAM" id="SignalP"/>
    </source>
</evidence>
<proteinExistence type="predicted"/>
<protein>
    <submittedName>
        <fullName evidence="4">T9SS type A sorting domain-containing protein</fullName>
    </submittedName>
</protein>
<dbReference type="Proteomes" id="UP000831785">
    <property type="component" value="Chromosome"/>
</dbReference>
<dbReference type="Pfam" id="PF18962">
    <property type="entry name" value="Por_Secre_tail"/>
    <property type="match status" value="1"/>
</dbReference>
<dbReference type="RefSeq" id="WP_244723952.1">
    <property type="nucleotide sequence ID" value="NZ_CP095049.1"/>
</dbReference>
<evidence type="ECO:0000259" key="3">
    <source>
        <dbReference type="Pfam" id="PF18962"/>
    </source>
</evidence>